<reference evidence="1 2" key="1">
    <citation type="submission" date="2019-01" db="EMBL/GenBank/DDBJ databases">
        <title>Agromyces.</title>
        <authorList>
            <person name="Li J."/>
        </authorList>
    </citation>
    <scope>NUCLEOTIDE SEQUENCE [LARGE SCALE GENOMIC DNA]</scope>
    <source>
        <strain evidence="1 2">DSM 15934</strain>
    </source>
</reference>
<proteinExistence type="predicted"/>
<gene>
    <name evidence="1" type="ORF">ESP51_19000</name>
</gene>
<name>A0A4Q2KP66_9MICO</name>
<dbReference type="EMBL" id="SDPN01000060">
    <property type="protein sequence ID" value="RXZ67174.1"/>
    <property type="molecule type" value="Genomic_DNA"/>
</dbReference>
<comment type="caution">
    <text evidence="1">The sequence shown here is derived from an EMBL/GenBank/DDBJ whole genome shotgun (WGS) entry which is preliminary data.</text>
</comment>
<dbReference type="InterPro" id="IPR051910">
    <property type="entry name" value="ComF/GntX_DNA_util-trans"/>
</dbReference>
<dbReference type="SUPFAM" id="SSF53271">
    <property type="entry name" value="PRTase-like"/>
    <property type="match status" value="1"/>
</dbReference>
<dbReference type="AlphaFoldDB" id="A0A4Q2KP66"/>
<dbReference type="Proteomes" id="UP000293865">
    <property type="component" value="Unassembled WGS sequence"/>
</dbReference>
<evidence type="ECO:0000313" key="1">
    <source>
        <dbReference type="EMBL" id="RXZ67174.1"/>
    </source>
</evidence>
<organism evidence="1 2">
    <name type="scientific">Agromyces albus</name>
    <dbReference type="NCBI Taxonomy" id="205332"/>
    <lineage>
        <taxon>Bacteria</taxon>
        <taxon>Bacillati</taxon>
        <taxon>Actinomycetota</taxon>
        <taxon>Actinomycetes</taxon>
        <taxon>Micrococcales</taxon>
        <taxon>Microbacteriaceae</taxon>
        <taxon>Agromyces</taxon>
    </lineage>
</organism>
<dbReference type="RefSeq" id="WP_277871100.1">
    <property type="nucleotide sequence ID" value="NZ_SDPN01000060.1"/>
</dbReference>
<evidence type="ECO:0000313" key="2">
    <source>
        <dbReference type="Proteomes" id="UP000293865"/>
    </source>
</evidence>
<keyword evidence="2" id="KW-1185">Reference proteome</keyword>
<dbReference type="Gene3D" id="3.40.50.2020">
    <property type="match status" value="1"/>
</dbReference>
<accession>A0A4Q2KP66</accession>
<feature type="non-terminal residue" evidence="1">
    <location>
        <position position="1"/>
    </location>
</feature>
<dbReference type="InterPro" id="IPR029057">
    <property type="entry name" value="PRTase-like"/>
</dbReference>
<dbReference type="PANTHER" id="PTHR47505:SF1">
    <property type="entry name" value="DNA UTILIZATION PROTEIN YHGH"/>
    <property type="match status" value="1"/>
</dbReference>
<sequence>LALALRTAIARAVEAAPPGRALEVCTIPSAPSAYRARGYAPVEVLLARCGIRSSKVLALTRGRVDQAGLGAEARRANSAGGLVAVRRLVGRRFLFVDDVLTTGSTLAEAARAIIAAGGSAGAYAVLAETPLRHGGHAAKSPETLRDFA</sequence>
<protein>
    <submittedName>
        <fullName evidence="1">ComF family protein</fullName>
    </submittedName>
</protein>
<dbReference type="PANTHER" id="PTHR47505">
    <property type="entry name" value="DNA UTILIZATION PROTEIN YHGH"/>
    <property type="match status" value="1"/>
</dbReference>